<organism evidence="17 18">
    <name type="scientific">Vibrio albus</name>
    <dbReference type="NCBI Taxonomy" id="2200953"/>
    <lineage>
        <taxon>Bacteria</taxon>
        <taxon>Pseudomonadati</taxon>
        <taxon>Pseudomonadota</taxon>
        <taxon>Gammaproteobacteria</taxon>
        <taxon>Vibrionales</taxon>
        <taxon>Vibrionaceae</taxon>
        <taxon>Vibrio</taxon>
    </lineage>
</organism>
<protein>
    <submittedName>
        <fullName evidence="17">Chemotaxis protein</fullName>
    </submittedName>
</protein>
<evidence type="ECO:0000313" key="18">
    <source>
        <dbReference type="Proteomes" id="UP000245362"/>
    </source>
</evidence>
<dbReference type="Proteomes" id="UP000245362">
    <property type="component" value="Unassembled WGS sequence"/>
</dbReference>
<accession>A0A2U3B940</accession>
<dbReference type="SMART" id="SM00283">
    <property type="entry name" value="MA"/>
    <property type="match status" value="1"/>
</dbReference>
<evidence type="ECO:0000256" key="1">
    <source>
        <dbReference type="ARBA" id="ARBA00004533"/>
    </source>
</evidence>
<proteinExistence type="inferred from homology"/>
<dbReference type="PANTHER" id="PTHR32089">
    <property type="entry name" value="METHYL-ACCEPTING CHEMOTAXIS PROTEIN MCPB"/>
    <property type="match status" value="1"/>
</dbReference>
<evidence type="ECO:0000256" key="12">
    <source>
        <dbReference type="PROSITE-ProRule" id="PRU00284"/>
    </source>
</evidence>
<dbReference type="SUPFAM" id="SSF58104">
    <property type="entry name" value="Methyl-accepting chemotaxis protein (MCP) signaling domain"/>
    <property type="match status" value="1"/>
</dbReference>
<dbReference type="GO" id="GO:0005886">
    <property type="term" value="C:plasma membrane"/>
    <property type="evidence" value="ECO:0007669"/>
    <property type="project" value="UniProtKB-SubCell"/>
</dbReference>
<feature type="domain" description="Methyl-accepting transducer" evidence="15">
    <location>
        <begin position="352"/>
        <end position="588"/>
    </location>
</feature>
<sequence>MKFSHKIVAASSVLLLITISLLSAKQFFTVQSEMNHTINESISDIVNGVRNTVTAELNNKKALARYSTTLAEQNPSREHITEVISQPELSDTFLLVGGGFEEDGAYFTGDPSWIPSSDWDPRKRPWYKDAKSQGSLIITDPYPDSVTKDILVSIATPLTREGRFIGSIFYDMSLSSLSELVNNVKLFNAGYLFIVAKDGTVIAHPDSELNGKKMDSFLPSIQIRENQYQNVTLKDGMDYTLNYAKIEGQDWYVGVLLNEKEAFQSVYDIRNNSIIYSLLGLIVSIVILLFVIRKLMAPLGDLNTAIKDVASGHADLTKRLGTDTDQEFAELASGFNTFSENLQGQITQLKAISQEILRGTETTAKGAASSADAMSTQLQELEQLATAMNEMATTASDVAHNAQGAAAAAQEADDATQIGAEIVSETTTSIDTLSAQIEHAVSEVQKLEDATNSIETVLQVINDIADQTNLLALNAAIEAARAGEQGRGFAVVADEVRTLAQRTQESTTEIRSMIEQLQAGATAVATTMNESKNAAAGTVEKAQQADESLQRIFEAIRRITDMNLQIASAAEQQSLVAEEINANTLKIKDLSVQVSDESQQTNTAMQVQTENVRDQNSVLDKFIV</sequence>
<evidence type="ECO:0000256" key="13">
    <source>
        <dbReference type="SAM" id="Phobius"/>
    </source>
</evidence>
<dbReference type="SUPFAM" id="SSF103190">
    <property type="entry name" value="Sensory domain-like"/>
    <property type="match status" value="1"/>
</dbReference>
<dbReference type="AlphaFoldDB" id="A0A2U3B940"/>
<comment type="caution">
    <text evidence="17">The sequence shown here is derived from an EMBL/GenBank/DDBJ whole genome shotgun (WGS) entry which is preliminary data.</text>
</comment>
<keyword evidence="7 13" id="KW-0812">Transmembrane</keyword>
<evidence type="ECO:0000259" key="16">
    <source>
        <dbReference type="PROSITE" id="PS50885"/>
    </source>
</evidence>
<dbReference type="GO" id="GO:0007165">
    <property type="term" value="P:signal transduction"/>
    <property type="evidence" value="ECO:0007669"/>
    <property type="project" value="UniProtKB-KW"/>
</dbReference>
<evidence type="ECO:0000256" key="10">
    <source>
        <dbReference type="ARBA" id="ARBA00023224"/>
    </source>
</evidence>
<evidence type="ECO:0000256" key="8">
    <source>
        <dbReference type="ARBA" id="ARBA00022989"/>
    </source>
</evidence>
<comment type="similarity">
    <text evidence="11">Belongs to the methyl-accepting chemotaxis (MCP) protein family.</text>
</comment>
<keyword evidence="14" id="KW-0732">Signal</keyword>
<evidence type="ECO:0000256" key="2">
    <source>
        <dbReference type="ARBA" id="ARBA00004651"/>
    </source>
</evidence>
<keyword evidence="5" id="KW-0145">Chemotaxis</keyword>
<dbReference type="FunFam" id="1.10.287.950:FF:000001">
    <property type="entry name" value="Methyl-accepting chemotaxis sensory transducer"/>
    <property type="match status" value="1"/>
</dbReference>
<dbReference type="GO" id="GO:0043200">
    <property type="term" value="P:response to amino acid"/>
    <property type="evidence" value="ECO:0007669"/>
    <property type="project" value="UniProtKB-ARBA"/>
</dbReference>
<dbReference type="GO" id="GO:0006935">
    <property type="term" value="P:chemotaxis"/>
    <property type="evidence" value="ECO:0007669"/>
    <property type="project" value="UniProtKB-KW"/>
</dbReference>
<dbReference type="CDD" id="cd12912">
    <property type="entry name" value="PDC2_MCP_like"/>
    <property type="match status" value="1"/>
</dbReference>
<dbReference type="InterPro" id="IPR003660">
    <property type="entry name" value="HAMP_dom"/>
</dbReference>
<dbReference type="OrthoDB" id="2489132at2"/>
<feature type="transmembrane region" description="Helical" evidence="13">
    <location>
        <begin position="274"/>
        <end position="292"/>
    </location>
</feature>
<evidence type="ECO:0000256" key="3">
    <source>
        <dbReference type="ARBA" id="ARBA00022475"/>
    </source>
</evidence>
<evidence type="ECO:0000256" key="14">
    <source>
        <dbReference type="SAM" id="SignalP"/>
    </source>
</evidence>
<evidence type="ECO:0000313" key="17">
    <source>
        <dbReference type="EMBL" id="PWI33298.1"/>
    </source>
</evidence>
<dbReference type="Gene3D" id="3.30.450.20">
    <property type="entry name" value="PAS domain"/>
    <property type="match status" value="2"/>
</dbReference>
<dbReference type="Pfam" id="PF02743">
    <property type="entry name" value="dCache_1"/>
    <property type="match status" value="1"/>
</dbReference>
<keyword evidence="3" id="KW-1003">Cell membrane</keyword>
<dbReference type="PROSITE" id="PS50885">
    <property type="entry name" value="HAMP"/>
    <property type="match status" value="1"/>
</dbReference>
<evidence type="ECO:0000256" key="5">
    <source>
        <dbReference type="ARBA" id="ARBA00022500"/>
    </source>
</evidence>
<keyword evidence="9 13" id="KW-0472">Membrane</keyword>
<comment type="subcellular location">
    <subcellularLocation>
        <location evidence="1">Cell inner membrane</location>
    </subcellularLocation>
    <subcellularLocation>
        <location evidence="2">Cell membrane</location>
        <topology evidence="2">Multi-pass membrane protein</topology>
    </subcellularLocation>
</comment>
<dbReference type="Pfam" id="PF00015">
    <property type="entry name" value="MCPsignal"/>
    <property type="match status" value="1"/>
</dbReference>
<evidence type="ECO:0000256" key="11">
    <source>
        <dbReference type="ARBA" id="ARBA00029447"/>
    </source>
</evidence>
<gene>
    <name evidence="17" type="ORF">DI392_10605</name>
</gene>
<evidence type="ECO:0000256" key="7">
    <source>
        <dbReference type="ARBA" id="ARBA00022692"/>
    </source>
</evidence>
<dbReference type="PROSITE" id="PS50111">
    <property type="entry name" value="CHEMOTAXIS_TRANSDUC_2"/>
    <property type="match status" value="1"/>
</dbReference>
<keyword evidence="4" id="KW-0488">Methylation</keyword>
<evidence type="ECO:0000256" key="4">
    <source>
        <dbReference type="ARBA" id="ARBA00022481"/>
    </source>
</evidence>
<keyword evidence="10 12" id="KW-0807">Transducer</keyword>
<dbReference type="Gene3D" id="1.10.287.950">
    <property type="entry name" value="Methyl-accepting chemotaxis protein"/>
    <property type="match status" value="1"/>
</dbReference>
<dbReference type="CDD" id="cd06225">
    <property type="entry name" value="HAMP"/>
    <property type="match status" value="1"/>
</dbReference>
<keyword evidence="6" id="KW-0997">Cell inner membrane</keyword>
<dbReference type="CDD" id="cd12913">
    <property type="entry name" value="PDC1_MCP_like"/>
    <property type="match status" value="1"/>
</dbReference>
<dbReference type="RefSeq" id="WP_109319882.1">
    <property type="nucleotide sequence ID" value="NZ_QFWT01000005.1"/>
</dbReference>
<keyword evidence="18" id="KW-1185">Reference proteome</keyword>
<evidence type="ECO:0000256" key="9">
    <source>
        <dbReference type="ARBA" id="ARBA00023136"/>
    </source>
</evidence>
<dbReference type="PANTHER" id="PTHR32089:SF117">
    <property type="entry name" value="METHYL ACCEPTING SENSORY TRANSDUCER WITH CACHE_1 SMALL MOLECULE BINDING DOMAIN"/>
    <property type="match status" value="1"/>
</dbReference>
<dbReference type="CDD" id="cd11386">
    <property type="entry name" value="MCP_signal"/>
    <property type="match status" value="1"/>
</dbReference>
<dbReference type="FunFam" id="3.30.450.20:FF:000048">
    <property type="entry name" value="Methyl-accepting chemotaxis protein"/>
    <property type="match status" value="1"/>
</dbReference>
<evidence type="ECO:0000259" key="15">
    <source>
        <dbReference type="PROSITE" id="PS50111"/>
    </source>
</evidence>
<feature type="signal peptide" evidence="14">
    <location>
        <begin position="1"/>
        <end position="24"/>
    </location>
</feature>
<dbReference type="InterPro" id="IPR004089">
    <property type="entry name" value="MCPsignal_dom"/>
</dbReference>
<dbReference type="Pfam" id="PF00672">
    <property type="entry name" value="HAMP"/>
    <property type="match status" value="1"/>
</dbReference>
<dbReference type="GO" id="GO:0016597">
    <property type="term" value="F:amino acid binding"/>
    <property type="evidence" value="ECO:0007669"/>
    <property type="project" value="UniProtKB-ARBA"/>
</dbReference>
<name>A0A2U3B940_9VIBR</name>
<keyword evidence="8 13" id="KW-1133">Transmembrane helix</keyword>
<dbReference type="InterPro" id="IPR029151">
    <property type="entry name" value="Sensor-like_sf"/>
</dbReference>
<reference evidence="17 18" key="1">
    <citation type="submission" date="2018-05" db="EMBL/GenBank/DDBJ databases">
        <title>Vibrio limimaris sp. nov., isolated from marine sediment.</title>
        <authorList>
            <person name="Li C.-M."/>
        </authorList>
    </citation>
    <scope>NUCLEOTIDE SEQUENCE [LARGE SCALE GENOMIC DNA]</scope>
    <source>
        <strain evidence="17 18">E4404</strain>
    </source>
</reference>
<dbReference type="EMBL" id="QFWT01000005">
    <property type="protein sequence ID" value="PWI33298.1"/>
    <property type="molecule type" value="Genomic_DNA"/>
</dbReference>
<dbReference type="SMART" id="SM00304">
    <property type="entry name" value="HAMP"/>
    <property type="match status" value="1"/>
</dbReference>
<evidence type="ECO:0000256" key="6">
    <source>
        <dbReference type="ARBA" id="ARBA00022519"/>
    </source>
</evidence>
<feature type="domain" description="HAMP" evidence="16">
    <location>
        <begin position="293"/>
        <end position="347"/>
    </location>
</feature>
<dbReference type="InterPro" id="IPR033479">
    <property type="entry name" value="dCache_1"/>
</dbReference>
<feature type="chain" id="PRO_5015780677" evidence="14">
    <location>
        <begin position="25"/>
        <end position="624"/>
    </location>
</feature>